<dbReference type="Proteomes" id="UP000177480">
    <property type="component" value="Unassembled WGS sequence"/>
</dbReference>
<dbReference type="EMBL" id="MHNK01000004">
    <property type="protein sequence ID" value="OGZ44358.1"/>
    <property type="molecule type" value="Genomic_DNA"/>
</dbReference>
<organism evidence="2 3">
    <name type="scientific">Candidatus Ryanbacteria bacterium RIFCSPHIGHO2_01_FULL_45_22</name>
    <dbReference type="NCBI Taxonomy" id="1802114"/>
    <lineage>
        <taxon>Bacteria</taxon>
        <taxon>Candidatus Ryaniibacteriota</taxon>
    </lineage>
</organism>
<proteinExistence type="predicted"/>
<keyword evidence="1" id="KW-0472">Membrane</keyword>
<accession>A0A1G2G3E1</accession>
<gene>
    <name evidence="2" type="ORF">A2719_04835</name>
</gene>
<dbReference type="SUPFAM" id="SSF54523">
    <property type="entry name" value="Pili subunits"/>
    <property type="match status" value="1"/>
</dbReference>
<dbReference type="STRING" id="1802114.A2719_04835"/>
<evidence type="ECO:0000313" key="2">
    <source>
        <dbReference type="EMBL" id="OGZ44358.1"/>
    </source>
</evidence>
<dbReference type="AlphaFoldDB" id="A0A1G2G3E1"/>
<reference evidence="2 3" key="1">
    <citation type="journal article" date="2016" name="Nat. Commun.">
        <title>Thousands of microbial genomes shed light on interconnected biogeochemical processes in an aquifer system.</title>
        <authorList>
            <person name="Anantharaman K."/>
            <person name="Brown C.T."/>
            <person name="Hug L.A."/>
            <person name="Sharon I."/>
            <person name="Castelle C.J."/>
            <person name="Probst A.J."/>
            <person name="Thomas B.C."/>
            <person name="Singh A."/>
            <person name="Wilkins M.J."/>
            <person name="Karaoz U."/>
            <person name="Brodie E.L."/>
            <person name="Williams K.H."/>
            <person name="Hubbard S.S."/>
            <person name="Banfield J.F."/>
        </authorList>
    </citation>
    <scope>NUCLEOTIDE SEQUENCE [LARGE SCALE GENOMIC DNA]</scope>
</reference>
<feature type="transmembrane region" description="Helical" evidence="1">
    <location>
        <begin position="6"/>
        <end position="27"/>
    </location>
</feature>
<dbReference type="InterPro" id="IPR012902">
    <property type="entry name" value="N_methyl_site"/>
</dbReference>
<sequence>MRGFTIIELLLVIAIAVILLVIVLSGFSNLRQSSDFTLAVDEAVSFLQEARAKTLSSENDSVYGVHFETSQFVLFTGDTYNAASASNKVRALPSSVEISSFLLTGGGDAVVFKRLTGETATYGTITFRRTDDPSITKTIEVVSTGLAGVQ</sequence>
<evidence type="ECO:0000256" key="1">
    <source>
        <dbReference type="SAM" id="Phobius"/>
    </source>
</evidence>
<comment type="caution">
    <text evidence="2">The sequence shown here is derived from an EMBL/GenBank/DDBJ whole genome shotgun (WGS) entry which is preliminary data.</text>
</comment>
<dbReference type="Gene3D" id="3.30.700.10">
    <property type="entry name" value="Glycoprotein, Type 4 Pilin"/>
    <property type="match status" value="1"/>
</dbReference>
<keyword evidence="1" id="KW-0812">Transmembrane</keyword>
<protein>
    <recommendedName>
        <fullName evidence="4">General secretion pathway GspH domain-containing protein</fullName>
    </recommendedName>
</protein>
<evidence type="ECO:0008006" key="4">
    <source>
        <dbReference type="Google" id="ProtNLM"/>
    </source>
</evidence>
<dbReference type="InterPro" id="IPR045584">
    <property type="entry name" value="Pilin-like"/>
</dbReference>
<dbReference type="NCBIfam" id="TIGR02532">
    <property type="entry name" value="IV_pilin_GFxxxE"/>
    <property type="match status" value="1"/>
</dbReference>
<evidence type="ECO:0000313" key="3">
    <source>
        <dbReference type="Proteomes" id="UP000177480"/>
    </source>
</evidence>
<name>A0A1G2G3E1_9BACT</name>
<keyword evidence="1" id="KW-1133">Transmembrane helix</keyword>